<name>A0A8C4NP12_EPTBU</name>
<evidence type="ECO:0000313" key="2">
    <source>
        <dbReference type="Ensembl" id="ENSEBUP00000007542.1"/>
    </source>
</evidence>
<sequence>MGCGDSRVELFEGRRNDSLTKDTESTWITSTDGETTVSYTYTAAPEASGQNSISLPQNNIPIQGLKASH</sequence>
<protein>
    <submittedName>
        <fullName evidence="2">Uncharacterized protein</fullName>
    </submittedName>
</protein>
<dbReference type="Pfam" id="PF06989">
    <property type="entry name" value="BAALC_N"/>
    <property type="match status" value="1"/>
</dbReference>
<keyword evidence="3" id="KW-1185">Reference proteome</keyword>
<dbReference type="InterPro" id="IPR009728">
    <property type="entry name" value="BAALC"/>
</dbReference>
<dbReference type="Ensembl" id="ENSEBUT00000008027.1">
    <property type="protein sequence ID" value="ENSEBUP00000007542.1"/>
    <property type="gene ID" value="ENSEBUG00000004920.1"/>
</dbReference>
<accession>A0A8C4NP12</accession>
<feature type="region of interest" description="Disordered" evidence="1">
    <location>
        <begin position="47"/>
        <end position="69"/>
    </location>
</feature>
<feature type="compositionally biased region" description="Basic and acidic residues" evidence="1">
    <location>
        <begin position="1"/>
        <end position="24"/>
    </location>
</feature>
<feature type="region of interest" description="Disordered" evidence="1">
    <location>
        <begin position="1"/>
        <end position="25"/>
    </location>
</feature>
<feature type="compositionally biased region" description="Polar residues" evidence="1">
    <location>
        <begin position="48"/>
        <end position="61"/>
    </location>
</feature>
<dbReference type="Proteomes" id="UP000694388">
    <property type="component" value="Unplaced"/>
</dbReference>
<organism evidence="2 3">
    <name type="scientific">Eptatretus burgeri</name>
    <name type="common">Inshore hagfish</name>
    <dbReference type="NCBI Taxonomy" id="7764"/>
    <lineage>
        <taxon>Eukaryota</taxon>
        <taxon>Metazoa</taxon>
        <taxon>Chordata</taxon>
        <taxon>Craniata</taxon>
        <taxon>Vertebrata</taxon>
        <taxon>Cyclostomata</taxon>
        <taxon>Myxini</taxon>
        <taxon>Myxiniformes</taxon>
        <taxon>Myxinidae</taxon>
        <taxon>Eptatretinae</taxon>
        <taxon>Eptatretus</taxon>
    </lineage>
</organism>
<evidence type="ECO:0000256" key="1">
    <source>
        <dbReference type="SAM" id="MobiDB-lite"/>
    </source>
</evidence>
<dbReference type="GO" id="GO:0005737">
    <property type="term" value="C:cytoplasm"/>
    <property type="evidence" value="ECO:0007669"/>
    <property type="project" value="InterPro"/>
</dbReference>
<reference evidence="2" key="1">
    <citation type="submission" date="2025-08" db="UniProtKB">
        <authorList>
            <consortium name="Ensembl"/>
        </authorList>
    </citation>
    <scope>IDENTIFICATION</scope>
</reference>
<dbReference type="AlphaFoldDB" id="A0A8C4NP12"/>
<evidence type="ECO:0000313" key="3">
    <source>
        <dbReference type="Proteomes" id="UP000694388"/>
    </source>
</evidence>
<proteinExistence type="predicted"/>
<reference evidence="2" key="2">
    <citation type="submission" date="2025-09" db="UniProtKB">
        <authorList>
            <consortium name="Ensembl"/>
        </authorList>
    </citation>
    <scope>IDENTIFICATION</scope>
</reference>